<dbReference type="RefSeq" id="WP_111269443.1">
    <property type="nucleotide sequence ID" value="NZ_QKWW01000018.1"/>
</dbReference>
<dbReference type="SUPFAM" id="SSF54506">
    <property type="entry name" value="Diaminopimelate epimerase-like"/>
    <property type="match status" value="1"/>
</dbReference>
<dbReference type="Proteomes" id="UP000249204">
    <property type="component" value="Unassembled WGS sequence"/>
</dbReference>
<dbReference type="EMBL" id="QKWW01000018">
    <property type="protein sequence ID" value="PZT56451.1"/>
    <property type="molecule type" value="Genomic_DNA"/>
</dbReference>
<organism evidence="1 2">
    <name type="scientific">Paenibacillus silvae</name>
    <dbReference type="NCBI Taxonomy" id="1325358"/>
    <lineage>
        <taxon>Bacteria</taxon>
        <taxon>Bacillati</taxon>
        <taxon>Bacillota</taxon>
        <taxon>Bacilli</taxon>
        <taxon>Bacillales</taxon>
        <taxon>Paenibacillaceae</taxon>
        <taxon>Paenibacillus</taxon>
    </lineage>
</organism>
<reference evidence="1 2" key="1">
    <citation type="submission" date="2018-06" db="EMBL/GenBank/DDBJ databases">
        <title>Isolation of heavy metals resistant Paenibacillus silvae NC2 from Gold-Copper mine in ZiJin, China.</title>
        <authorList>
            <person name="Xu J."/>
            <person name="Mazhar H.S."/>
            <person name="Rensing C."/>
        </authorList>
    </citation>
    <scope>NUCLEOTIDE SEQUENCE [LARGE SCALE GENOMIC DNA]</scope>
    <source>
        <strain evidence="1 2">NC2</strain>
    </source>
</reference>
<comment type="caution">
    <text evidence="1">The sequence shown here is derived from an EMBL/GenBank/DDBJ whole genome shotgun (WGS) entry which is preliminary data.</text>
</comment>
<dbReference type="InterPro" id="IPR058944">
    <property type="entry name" value="CntK-like"/>
</dbReference>
<evidence type="ECO:0000313" key="1">
    <source>
        <dbReference type="EMBL" id="PZT56451.1"/>
    </source>
</evidence>
<gene>
    <name evidence="1" type="ORF">DN757_06395</name>
</gene>
<evidence type="ECO:0000313" key="2">
    <source>
        <dbReference type="Proteomes" id="UP000249204"/>
    </source>
</evidence>
<accession>A0A2W6NL13</accession>
<name>A0A2W6NL13_9BACL</name>
<dbReference type="Gene3D" id="3.10.310.10">
    <property type="entry name" value="Diaminopimelate Epimerase, Chain A, domain 1"/>
    <property type="match status" value="2"/>
</dbReference>
<dbReference type="AlphaFoldDB" id="A0A2W6NL13"/>
<sequence length="288" mass="31920">MKHEIDFIKCSPTQNMTILVKTNHAAEHYSGIASSLMSYDHVYAEQVGFIKPPRRQEAVARLEMAGGEFCGNACMALAAHIASEQGLEQQASMNVKLDVSGTESLIYCHVKKRENRYDCQVTMPVPELIERKAITFEGMELEMIVVRYAEFIHIVIEVQDFDDTLRRRAQHLARLLGLTTSDKLIGILLYRPVTEEMAPLIYVPQLDSLIWERGCGSGTASIGAYLAWLSQREVSQQIKQPGGVIKVTAQWNTAGVKAITIEGNVGIVAHGTAFIDAPLERSRSMAGI</sequence>
<dbReference type="Pfam" id="PF26317">
    <property type="entry name" value="CntK_N"/>
    <property type="match status" value="1"/>
</dbReference>
<proteinExistence type="predicted"/>
<protein>
    <submittedName>
        <fullName evidence="1">Diaminopimelate epimerase</fullName>
    </submittedName>
</protein>